<gene>
    <name evidence="3" type="ORF">IAD22_03070</name>
</gene>
<dbReference type="InterPro" id="IPR029057">
    <property type="entry name" value="PRTase-like"/>
</dbReference>
<dbReference type="EMBL" id="DVNG01000040">
    <property type="protein sequence ID" value="HIU49980.1"/>
    <property type="molecule type" value="Genomic_DNA"/>
</dbReference>
<comment type="similarity">
    <text evidence="1">Belongs to the ComF/GntX family.</text>
</comment>
<comment type="caution">
    <text evidence="3">The sequence shown here is derived from an EMBL/GenBank/DDBJ whole genome shotgun (WGS) entry which is preliminary data.</text>
</comment>
<protein>
    <submittedName>
        <fullName evidence="3">ComF family protein</fullName>
    </submittedName>
</protein>
<accession>A0A9D1LXU3</accession>
<dbReference type="InterPro" id="IPR000836">
    <property type="entry name" value="PRTase_dom"/>
</dbReference>
<name>A0A9D1LXU3_9FIRM</name>
<evidence type="ECO:0000256" key="1">
    <source>
        <dbReference type="ARBA" id="ARBA00008007"/>
    </source>
</evidence>
<reference evidence="3" key="2">
    <citation type="journal article" date="2021" name="PeerJ">
        <title>Extensive microbial diversity within the chicken gut microbiome revealed by metagenomics and culture.</title>
        <authorList>
            <person name="Gilroy R."/>
            <person name="Ravi A."/>
            <person name="Getino M."/>
            <person name="Pursley I."/>
            <person name="Horton D.L."/>
            <person name="Alikhan N.F."/>
            <person name="Baker D."/>
            <person name="Gharbi K."/>
            <person name="Hall N."/>
            <person name="Watson M."/>
            <person name="Adriaenssens E.M."/>
            <person name="Foster-Nyarko E."/>
            <person name="Jarju S."/>
            <person name="Secka A."/>
            <person name="Antonio M."/>
            <person name="Oren A."/>
            <person name="Chaudhuri R.R."/>
            <person name="La Ragione R."/>
            <person name="Hildebrand F."/>
            <person name="Pallen M.J."/>
        </authorList>
    </citation>
    <scope>NUCLEOTIDE SEQUENCE</scope>
    <source>
        <strain evidence="3">ChiGjej1B1-1684</strain>
    </source>
</reference>
<dbReference type="CDD" id="cd06223">
    <property type="entry name" value="PRTases_typeI"/>
    <property type="match status" value="1"/>
</dbReference>
<evidence type="ECO:0000259" key="2">
    <source>
        <dbReference type="Pfam" id="PF00156"/>
    </source>
</evidence>
<dbReference type="InterPro" id="IPR051910">
    <property type="entry name" value="ComF/GntX_DNA_util-trans"/>
</dbReference>
<feature type="domain" description="Phosphoribosyltransferase" evidence="2">
    <location>
        <begin position="124"/>
        <end position="215"/>
    </location>
</feature>
<sequence>MKFSKPLSYLLSFFYPSRCPFCGNVSQPLVTCCDNCRHKIKIQTGKYFIGNRWLCTSPFRYSGLPKQAVLKLKFNSCGQISWAMGKYMTDAIKESFSDYSFDVVTFVPMHKKRKRKSLYNHSKLLASSIAKNLSLPMKNLLIKTEYNKPQHKLNRDERIKAIKNTFRADSKSLDFIKGKTILLCDDVLTTGSTLSECCKVLEKSGAKDVFCVAFAKA</sequence>
<evidence type="ECO:0000313" key="4">
    <source>
        <dbReference type="Proteomes" id="UP000824118"/>
    </source>
</evidence>
<dbReference type="Pfam" id="PF00156">
    <property type="entry name" value="Pribosyltran"/>
    <property type="match status" value="1"/>
</dbReference>
<dbReference type="PANTHER" id="PTHR47505:SF1">
    <property type="entry name" value="DNA UTILIZATION PROTEIN YHGH"/>
    <property type="match status" value="1"/>
</dbReference>
<dbReference type="Gene3D" id="3.40.50.2020">
    <property type="match status" value="1"/>
</dbReference>
<proteinExistence type="inferred from homology"/>
<dbReference type="Proteomes" id="UP000824118">
    <property type="component" value="Unassembled WGS sequence"/>
</dbReference>
<dbReference type="SUPFAM" id="SSF53271">
    <property type="entry name" value="PRTase-like"/>
    <property type="match status" value="1"/>
</dbReference>
<dbReference type="PANTHER" id="PTHR47505">
    <property type="entry name" value="DNA UTILIZATION PROTEIN YHGH"/>
    <property type="match status" value="1"/>
</dbReference>
<evidence type="ECO:0000313" key="3">
    <source>
        <dbReference type="EMBL" id="HIU49980.1"/>
    </source>
</evidence>
<organism evidence="3 4">
    <name type="scientific">Candidatus Limousia pullorum</name>
    <dbReference type="NCBI Taxonomy" id="2840860"/>
    <lineage>
        <taxon>Bacteria</taxon>
        <taxon>Bacillati</taxon>
        <taxon>Bacillota</taxon>
        <taxon>Clostridia</taxon>
        <taxon>Eubacteriales</taxon>
        <taxon>Oscillospiraceae</taxon>
        <taxon>Oscillospiraceae incertae sedis</taxon>
        <taxon>Candidatus Limousia</taxon>
    </lineage>
</organism>
<dbReference type="AlphaFoldDB" id="A0A9D1LXU3"/>
<reference evidence="3" key="1">
    <citation type="submission" date="2020-10" db="EMBL/GenBank/DDBJ databases">
        <authorList>
            <person name="Gilroy R."/>
        </authorList>
    </citation>
    <scope>NUCLEOTIDE SEQUENCE</scope>
    <source>
        <strain evidence="3">ChiGjej1B1-1684</strain>
    </source>
</reference>